<sequence>MSNTDKASPTTPSVPPLHYSSSNGDSSLMAGRKTTFVRRVALLKGRLGRFKGFSWRLLIMLFSYIDLSLAVSAVILGSLTVNYCDSNSDTAKILAIINTVISAMIALFKGTGLPTSLIAIDQRAKTLRYRLADIEAGCQQWGTESGFVDEGKESPAEHEDHKRAFESIQAEYNQLSNDVGDMMGQIFTGKCTDVGINALDFSSGIKSNKAGQDDSKKKDKSKSAEAPNADEPSGEKSTAAAAKDQASPIRWTTETEGLTGRVSKLGQTR</sequence>
<feature type="compositionally biased region" description="Polar residues" evidence="1">
    <location>
        <begin position="1"/>
        <end position="11"/>
    </location>
</feature>
<evidence type="ECO:0000256" key="2">
    <source>
        <dbReference type="SAM" id="Phobius"/>
    </source>
</evidence>
<feature type="transmembrane region" description="Helical" evidence="2">
    <location>
        <begin position="57"/>
        <end position="81"/>
    </location>
</feature>
<evidence type="ECO:0000313" key="4">
    <source>
        <dbReference type="EMBL" id="RSH89949.1"/>
    </source>
</evidence>
<reference evidence="4 5" key="1">
    <citation type="submission" date="2018-11" db="EMBL/GenBank/DDBJ databases">
        <title>Genome sequence of Saitozyma podzolica DSM 27192.</title>
        <authorList>
            <person name="Aliyu H."/>
            <person name="Gorte O."/>
            <person name="Ochsenreither K."/>
        </authorList>
    </citation>
    <scope>NUCLEOTIDE SEQUENCE [LARGE SCALE GENOMIC DNA]</scope>
    <source>
        <strain evidence="4 5">DSM 27192</strain>
    </source>
</reference>
<dbReference type="InterPro" id="IPR041622">
    <property type="entry name" value="SLATT_fungi"/>
</dbReference>
<evidence type="ECO:0000313" key="5">
    <source>
        <dbReference type="Proteomes" id="UP000279259"/>
    </source>
</evidence>
<keyword evidence="2" id="KW-0812">Transmembrane</keyword>
<keyword evidence="5" id="KW-1185">Reference proteome</keyword>
<evidence type="ECO:0000259" key="3">
    <source>
        <dbReference type="Pfam" id="PF18142"/>
    </source>
</evidence>
<proteinExistence type="predicted"/>
<evidence type="ECO:0000256" key="1">
    <source>
        <dbReference type="SAM" id="MobiDB-lite"/>
    </source>
</evidence>
<dbReference type="AlphaFoldDB" id="A0A427YFJ4"/>
<protein>
    <recommendedName>
        <fullName evidence="3">SMODS and SLOG-associating 2TM effector domain-containing protein</fullName>
    </recommendedName>
</protein>
<keyword evidence="2" id="KW-1133">Transmembrane helix</keyword>
<gene>
    <name evidence="4" type="ORF">EHS25_001935</name>
</gene>
<dbReference type="EMBL" id="RSCD01000012">
    <property type="protein sequence ID" value="RSH89949.1"/>
    <property type="molecule type" value="Genomic_DNA"/>
</dbReference>
<feature type="region of interest" description="Disordered" evidence="1">
    <location>
        <begin position="1"/>
        <end position="26"/>
    </location>
</feature>
<feature type="compositionally biased region" description="Basic and acidic residues" evidence="1">
    <location>
        <begin position="211"/>
        <end position="223"/>
    </location>
</feature>
<organism evidence="4 5">
    <name type="scientific">Saitozyma podzolica</name>
    <dbReference type="NCBI Taxonomy" id="1890683"/>
    <lineage>
        <taxon>Eukaryota</taxon>
        <taxon>Fungi</taxon>
        <taxon>Dikarya</taxon>
        <taxon>Basidiomycota</taxon>
        <taxon>Agaricomycotina</taxon>
        <taxon>Tremellomycetes</taxon>
        <taxon>Tremellales</taxon>
        <taxon>Trimorphomycetaceae</taxon>
        <taxon>Saitozyma</taxon>
    </lineage>
</organism>
<accession>A0A427YFJ4</accession>
<feature type="region of interest" description="Disordered" evidence="1">
    <location>
        <begin position="205"/>
        <end position="269"/>
    </location>
</feature>
<dbReference type="Proteomes" id="UP000279259">
    <property type="component" value="Unassembled WGS sequence"/>
</dbReference>
<feature type="domain" description="SMODS and SLOG-associating 2TM effector" evidence="3">
    <location>
        <begin position="65"/>
        <end position="173"/>
    </location>
</feature>
<keyword evidence="2" id="KW-0472">Membrane</keyword>
<dbReference type="Pfam" id="PF18142">
    <property type="entry name" value="SLATT_fungal"/>
    <property type="match status" value="1"/>
</dbReference>
<feature type="transmembrane region" description="Helical" evidence="2">
    <location>
        <begin position="93"/>
        <end position="120"/>
    </location>
</feature>
<comment type="caution">
    <text evidence="4">The sequence shown here is derived from an EMBL/GenBank/DDBJ whole genome shotgun (WGS) entry which is preliminary data.</text>
</comment>
<dbReference type="NCBIfam" id="NF033635">
    <property type="entry name" value="SLATT_fungal"/>
    <property type="match status" value="1"/>
</dbReference>
<name>A0A427YFJ4_9TREE</name>